<reference evidence="21" key="1">
    <citation type="submission" date="2015-06" db="EMBL/GenBank/DDBJ databases">
        <authorList>
            <person name="Hoefler B.C."/>
            <person name="Straight P.D."/>
        </authorList>
    </citation>
    <scope>NUCLEOTIDE SEQUENCE</scope>
</reference>
<dbReference type="GO" id="GO:0003676">
    <property type="term" value="F:nucleic acid binding"/>
    <property type="evidence" value="ECO:0007669"/>
    <property type="project" value="InterPro"/>
</dbReference>
<dbReference type="GO" id="GO:0008270">
    <property type="term" value="F:zinc ion binding"/>
    <property type="evidence" value="ECO:0007669"/>
    <property type="project" value="UniProtKB-KW"/>
</dbReference>
<evidence type="ECO:0000256" key="1">
    <source>
        <dbReference type="ARBA" id="ARBA00002180"/>
    </source>
</evidence>
<dbReference type="Gene3D" id="4.10.60.10">
    <property type="entry name" value="Zinc finger, CCHC-type"/>
    <property type="match status" value="1"/>
</dbReference>
<dbReference type="Pfam" id="PF00665">
    <property type="entry name" value="rve"/>
    <property type="match status" value="1"/>
</dbReference>
<dbReference type="Pfam" id="PF14223">
    <property type="entry name" value="Retrotran_gag_2"/>
    <property type="match status" value="1"/>
</dbReference>
<keyword evidence="5" id="KW-0479">Metal-binding</keyword>
<dbReference type="Pfam" id="PF13976">
    <property type="entry name" value="gag_pre-integrs"/>
    <property type="match status" value="1"/>
</dbReference>
<keyword evidence="13" id="KW-0548">Nucleotidyltransferase</keyword>
<feature type="compositionally biased region" description="Basic and acidic residues" evidence="18">
    <location>
        <begin position="714"/>
        <end position="736"/>
    </location>
</feature>
<evidence type="ECO:0000256" key="7">
    <source>
        <dbReference type="ARBA" id="ARBA00022759"/>
    </source>
</evidence>
<dbReference type="InterPro" id="IPR012337">
    <property type="entry name" value="RNaseH-like_sf"/>
</dbReference>
<evidence type="ECO:0000256" key="13">
    <source>
        <dbReference type="ARBA" id="ARBA00022932"/>
    </source>
</evidence>
<dbReference type="Gene3D" id="3.30.420.10">
    <property type="entry name" value="Ribonuclease H-like superfamily/Ribonuclease H"/>
    <property type="match status" value="1"/>
</dbReference>
<keyword evidence="17" id="KW-0862">Zinc</keyword>
<dbReference type="PANTHER" id="PTHR42648">
    <property type="entry name" value="TRANSPOSASE, PUTATIVE-RELATED"/>
    <property type="match status" value="1"/>
</dbReference>
<keyword evidence="6" id="KW-0547">Nucleotide-binding</keyword>
<evidence type="ECO:0000256" key="6">
    <source>
        <dbReference type="ARBA" id="ARBA00022741"/>
    </source>
</evidence>
<dbReference type="GO" id="GO:0005524">
    <property type="term" value="F:ATP binding"/>
    <property type="evidence" value="ECO:0007669"/>
    <property type="project" value="UniProtKB-KW"/>
</dbReference>
<dbReference type="InterPro" id="IPR036875">
    <property type="entry name" value="Znf_CCHC_sf"/>
</dbReference>
<dbReference type="InterPro" id="IPR025724">
    <property type="entry name" value="GAG-pre-integrase_dom"/>
</dbReference>
<dbReference type="Pfam" id="PF25597">
    <property type="entry name" value="SH3_retrovirus"/>
    <property type="match status" value="1"/>
</dbReference>
<feature type="domain" description="Integrase catalytic" evidence="20">
    <location>
        <begin position="431"/>
        <end position="609"/>
    </location>
</feature>
<gene>
    <name evidence="21" type="primary">POLX_18</name>
    <name evidence="21" type="ORF">c1_g1_i3</name>
</gene>
<dbReference type="SUPFAM" id="SSF57756">
    <property type="entry name" value="Retrovirus zinc finger-like domains"/>
    <property type="match status" value="1"/>
</dbReference>
<dbReference type="GO" id="GO:0008233">
    <property type="term" value="F:peptidase activity"/>
    <property type="evidence" value="ECO:0007669"/>
    <property type="project" value="UniProtKB-KW"/>
</dbReference>
<dbReference type="GO" id="GO:0003887">
    <property type="term" value="F:DNA-directed DNA polymerase activity"/>
    <property type="evidence" value="ECO:0007669"/>
    <property type="project" value="UniProtKB-KW"/>
</dbReference>
<accession>A0A0K8U956</accession>
<keyword evidence="13" id="KW-0239">DNA-directed DNA polymerase</keyword>
<feature type="non-terminal residue" evidence="21">
    <location>
        <position position="909"/>
    </location>
</feature>
<evidence type="ECO:0000256" key="11">
    <source>
        <dbReference type="ARBA" id="ARBA00022908"/>
    </source>
</evidence>
<dbReference type="AlphaFoldDB" id="A0A0K8U956"/>
<dbReference type="GO" id="GO:0006310">
    <property type="term" value="P:DNA recombination"/>
    <property type="evidence" value="ECO:0007669"/>
    <property type="project" value="UniProtKB-KW"/>
</dbReference>
<dbReference type="PROSITE" id="PS50994">
    <property type="entry name" value="INTEGRASE"/>
    <property type="match status" value="1"/>
</dbReference>
<feature type="compositionally biased region" description="Low complexity" evidence="18">
    <location>
        <begin position="740"/>
        <end position="749"/>
    </location>
</feature>
<dbReference type="SUPFAM" id="SSF53098">
    <property type="entry name" value="Ribonuclease H-like"/>
    <property type="match status" value="1"/>
</dbReference>
<dbReference type="InterPro" id="IPR001878">
    <property type="entry name" value="Znf_CCHC"/>
</dbReference>
<dbReference type="InterPro" id="IPR013103">
    <property type="entry name" value="RVT_2"/>
</dbReference>
<keyword evidence="17" id="KW-0863">Zinc-finger</keyword>
<evidence type="ECO:0000256" key="2">
    <source>
        <dbReference type="ARBA" id="ARBA00022612"/>
    </source>
</evidence>
<dbReference type="PROSITE" id="PS50158">
    <property type="entry name" value="ZF_CCHC"/>
    <property type="match status" value="1"/>
</dbReference>
<dbReference type="Pfam" id="PF00098">
    <property type="entry name" value="zf-CCHC"/>
    <property type="match status" value="1"/>
</dbReference>
<sequence>MSSMYQIEKLDEGNYDTWSIQMRSVLVHAEAWKVISGQRPAADGDCWDALDSKALAMMTLSVKPSQLCYLKNCTTSASAWKKLKEVHQPSGPVRKVSLYKQLLGLRMIEGDVMSSYINKFCTTVDKLSEVDIKLSEELAVIILLSSLPKSFENFVIAMETRDSLPSLEILKIKILEEGDRRGTSSKTNHYSEQQAFHATTKPMEKKREEKSHIKCYKCGQRGHYKNQCRNKGKEKSAESQQNHRSFTVLAATDVGDLKHSRWYLDSGATAHMSGSRNLFTNYVTEAEDVMLADNNIIRAVGRGDVVVQTDFCELRLENVLHVPQMKGNFMSVSRAVERGCSVSFNNENAIVSQNGEQILKAEKRNRLFVFECINNACFGAAQCSAEVWHNRYGHLNYGSLMKLTKNKMVFGIENVKFADSTQCKTCMKSKIHTQPFPAESENRAKELLELVHTDVCGPFEKRSLGGSSYFLTFIDDMSRRIFTFFLKSKDGVFENFVIFKKMVECQTGRKIKVLRSDNGREYINKRFDDFLKQQGITRQLTVPYSPQQNGVAERVNRTLVEMARSLLVHSNMPEFLWAEAVQTACYIRNRSLTAALIGTTPYEAWSGRKPNVKNMRTFGSVAVGLDKTRKNKFHAKGKEYRFVGYSLASKAYRLYDQEKNQIVEKRDVLFYEHFKESQSDDQIVFDEIPEILPANSNPSEETFIPCRSEVKQEKRMYNEESDEHGSADEPELEQKRKIGPGRPRIIRSGIPGRPKKSYNVIQAVQSVEIPLPQTFKEATEGKYASYWQAAMDAEYKALVENGTWTVADLPKGERVIGCKWVYTVKRDKTGAVERYKARLVAKGCAQKFGVNYNETFSPVCRYETIRLILALSVELKLYLHQMDVCTAYLNSELKDVIFMKQPEGYVDRT</sequence>
<keyword evidence="10" id="KW-0460">Magnesium</keyword>
<evidence type="ECO:0000256" key="12">
    <source>
        <dbReference type="ARBA" id="ARBA00022918"/>
    </source>
</evidence>
<keyword evidence="3" id="KW-0645">Protease</keyword>
<proteinExistence type="predicted"/>
<dbReference type="Pfam" id="PF07727">
    <property type="entry name" value="RVT_2"/>
    <property type="match status" value="1"/>
</dbReference>
<feature type="region of interest" description="Disordered" evidence="18">
    <location>
        <begin position="714"/>
        <end position="749"/>
    </location>
</feature>
<dbReference type="InterPro" id="IPR054722">
    <property type="entry name" value="PolX-like_BBD"/>
</dbReference>
<evidence type="ECO:0000256" key="16">
    <source>
        <dbReference type="ARBA" id="ARBA00023268"/>
    </source>
</evidence>
<name>A0A0K8U956_BACLA</name>
<evidence type="ECO:0000313" key="21">
    <source>
        <dbReference type="EMBL" id="JAI23123.1"/>
    </source>
</evidence>
<evidence type="ECO:0000256" key="3">
    <source>
        <dbReference type="ARBA" id="ARBA00022670"/>
    </source>
</evidence>
<dbReference type="InterPro" id="IPR057670">
    <property type="entry name" value="SH3_retrovirus"/>
</dbReference>
<keyword evidence="11" id="KW-0229">DNA integration</keyword>
<evidence type="ECO:0000256" key="9">
    <source>
        <dbReference type="ARBA" id="ARBA00022840"/>
    </source>
</evidence>
<dbReference type="EMBL" id="GDHF01029191">
    <property type="protein sequence ID" value="JAI23123.1"/>
    <property type="molecule type" value="Transcribed_RNA"/>
</dbReference>
<evidence type="ECO:0000259" key="20">
    <source>
        <dbReference type="PROSITE" id="PS50994"/>
    </source>
</evidence>
<keyword evidence="14" id="KW-0917">Virion maturation</keyword>
<dbReference type="InterPro" id="IPR001584">
    <property type="entry name" value="Integrase_cat-core"/>
</dbReference>
<evidence type="ECO:0000256" key="14">
    <source>
        <dbReference type="ARBA" id="ARBA00023113"/>
    </source>
</evidence>
<evidence type="ECO:0000256" key="10">
    <source>
        <dbReference type="ARBA" id="ARBA00022842"/>
    </source>
</evidence>
<dbReference type="PANTHER" id="PTHR42648:SF11">
    <property type="entry name" value="TRANSPOSON TY4-P GAG-POL POLYPROTEIN"/>
    <property type="match status" value="1"/>
</dbReference>
<dbReference type="GO" id="GO:0006508">
    <property type="term" value="P:proteolysis"/>
    <property type="evidence" value="ECO:0007669"/>
    <property type="project" value="UniProtKB-KW"/>
</dbReference>
<evidence type="ECO:0000256" key="17">
    <source>
        <dbReference type="PROSITE-ProRule" id="PRU00047"/>
    </source>
</evidence>
<evidence type="ECO:0000256" key="8">
    <source>
        <dbReference type="ARBA" id="ARBA00022801"/>
    </source>
</evidence>
<evidence type="ECO:0000256" key="5">
    <source>
        <dbReference type="ARBA" id="ARBA00022723"/>
    </source>
</evidence>
<evidence type="ECO:0000256" key="4">
    <source>
        <dbReference type="ARBA" id="ARBA00022722"/>
    </source>
</evidence>
<evidence type="ECO:0000256" key="18">
    <source>
        <dbReference type="SAM" id="MobiDB-lite"/>
    </source>
</evidence>
<evidence type="ECO:0000259" key="19">
    <source>
        <dbReference type="PROSITE" id="PS50158"/>
    </source>
</evidence>
<organism evidence="21">
    <name type="scientific">Bactrocera latifrons</name>
    <name type="common">Malaysian fruit fly</name>
    <name type="synonym">Chaetodacus latifrons</name>
    <dbReference type="NCBI Taxonomy" id="174628"/>
    <lineage>
        <taxon>Eukaryota</taxon>
        <taxon>Metazoa</taxon>
        <taxon>Ecdysozoa</taxon>
        <taxon>Arthropoda</taxon>
        <taxon>Hexapoda</taxon>
        <taxon>Insecta</taxon>
        <taxon>Pterygota</taxon>
        <taxon>Neoptera</taxon>
        <taxon>Endopterygota</taxon>
        <taxon>Diptera</taxon>
        <taxon>Brachycera</taxon>
        <taxon>Muscomorpha</taxon>
        <taxon>Tephritoidea</taxon>
        <taxon>Tephritidae</taxon>
        <taxon>Bactrocera</taxon>
        <taxon>Bactrocera</taxon>
    </lineage>
</organism>
<keyword evidence="15" id="KW-0233">DNA recombination</keyword>
<dbReference type="InterPro" id="IPR036397">
    <property type="entry name" value="RNaseH_sf"/>
</dbReference>
<comment type="function">
    <text evidence="1">The aspartyl protease (PR) mediates the proteolytic cleavages of the Gag and Gag-Pol polyproteins after assembly of the VLP.</text>
</comment>
<keyword evidence="7" id="KW-0255">Endonuclease</keyword>
<feature type="domain" description="CCHC-type" evidence="19">
    <location>
        <begin position="214"/>
        <end position="230"/>
    </location>
</feature>
<dbReference type="GO" id="GO:0003964">
    <property type="term" value="F:RNA-directed DNA polymerase activity"/>
    <property type="evidence" value="ECO:0007669"/>
    <property type="project" value="UniProtKB-KW"/>
</dbReference>
<evidence type="ECO:0000256" key="15">
    <source>
        <dbReference type="ARBA" id="ARBA00023172"/>
    </source>
</evidence>
<keyword evidence="2" id="KW-1188">Viral release from host cell</keyword>
<keyword evidence="16" id="KW-0511">Multifunctional enzyme</keyword>
<dbReference type="GO" id="GO:0015074">
    <property type="term" value="P:DNA integration"/>
    <property type="evidence" value="ECO:0007669"/>
    <property type="project" value="UniProtKB-KW"/>
</dbReference>
<dbReference type="InterPro" id="IPR039537">
    <property type="entry name" value="Retrotran_Ty1/copia-like"/>
</dbReference>
<protein>
    <submittedName>
        <fullName evidence="21">Retrovirus-related Pol polyprotein from transposon TNT 1-94</fullName>
    </submittedName>
</protein>
<keyword evidence="4" id="KW-0540">Nuclease</keyword>
<keyword evidence="13" id="KW-0808">Transferase</keyword>
<keyword evidence="12" id="KW-0695">RNA-directed DNA polymerase</keyword>
<dbReference type="SMART" id="SM00343">
    <property type="entry name" value="ZnF_C2HC"/>
    <property type="match status" value="1"/>
</dbReference>
<dbReference type="Pfam" id="PF22936">
    <property type="entry name" value="Pol_BBD"/>
    <property type="match status" value="1"/>
</dbReference>
<keyword evidence="8" id="KW-0378">Hydrolase</keyword>
<dbReference type="GO" id="GO:0004519">
    <property type="term" value="F:endonuclease activity"/>
    <property type="evidence" value="ECO:0007669"/>
    <property type="project" value="UniProtKB-KW"/>
</dbReference>
<keyword evidence="9" id="KW-0067">ATP-binding</keyword>